<gene>
    <name evidence="9" type="ORF">A5760_22535</name>
</gene>
<dbReference type="Proteomes" id="UP000091914">
    <property type="component" value="Unassembled WGS sequence"/>
</dbReference>
<feature type="transmembrane region" description="Helical" evidence="7">
    <location>
        <begin position="241"/>
        <end position="260"/>
    </location>
</feature>
<evidence type="ECO:0000256" key="5">
    <source>
        <dbReference type="ARBA" id="ARBA00022989"/>
    </source>
</evidence>
<dbReference type="Gene3D" id="1.10.3720.10">
    <property type="entry name" value="MetI-like"/>
    <property type="match status" value="1"/>
</dbReference>
<dbReference type="AlphaFoldDB" id="A0A1A0V485"/>
<comment type="caution">
    <text evidence="9">The sequence shown here is derived from an EMBL/GenBank/DDBJ whole genome shotgun (WGS) entry which is preliminary data.</text>
</comment>
<dbReference type="EMBL" id="LZSX01000109">
    <property type="protein sequence ID" value="OBB78045.1"/>
    <property type="molecule type" value="Genomic_DNA"/>
</dbReference>
<evidence type="ECO:0000256" key="7">
    <source>
        <dbReference type="RuleBase" id="RU363032"/>
    </source>
</evidence>
<dbReference type="RefSeq" id="WP_064886177.1">
    <property type="nucleotide sequence ID" value="NZ_LZSX01000109.1"/>
</dbReference>
<name>A0A1A0V485_9MYCO</name>
<feature type="transmembrane region" description="Helical" evidence="7">
    <location>
        <begin position="126"/>
        <end position="149"/>
    </location>
</feature>
<dbReference type="InterPro" id="IPR000515">
    <property type="entry name" value="MetI-like"/>
</dbReference>
<keyword evidence="5 7" id="KW-1133">Transmembrane helix</keyword>
<dbReference type="Pfam" id="PF00528">
    <property type="entry name" value="BPD_transp_1"/>
    <property type="match status" value="1"/>
</dbReference>
<feature type="transmembrane region" description="Helical" evidence="7">
    <location>
        <begin position="214"/>
        <end position="234"/>
    </location>
</feature>
<feature type="transmembrane region" description="Helical" evidence="7">
    <location>
        <begin position="78"/>
        <end position="100"/>
    </location>
</feature>
<dbReference type="InterPro" id="IPR035906">
    <property type="entry name" value="MetI-like_sf"/>
</dbReference>
<dbReference type="GO" id="GO:0015416">
    <property type="term" value="F:ABC-type phosphonate transporter activity"/>
    <property type="evidence" value="ECO:0007669"/>
    <property type="project" value="InterPro"/>
</dbReference>
<dbReference type="PANTHER" id="PTHR30043">
    <property type="entry name" value="PHOSPHONATES TRANSPORT SYSTEM PERMEASE PROTEIN"/>
    <property type="match status" value="1"/>
</dbReference>
<evidence type="ECO:0000256" key="1">
    <source>
        <dbReference type="ARBA" id="ARBA00004651"/>
    </source>
</evidence>
<evidence type="ECO:0000256" key="3">
    <source>
        <dbReference type="ARBA" id="ARBA00022475"/>
    </source>
</evidence>
<evidence type="ECO:0000313" key="10">
    <source>
        <dbReference type="Proteomes" id="UP000091914"/>
    </source>
</evidence>
<proteinExistence type="inferred from homology"/>
<dbReference type="SUPFAM" id="SSF161098">
    <property type="entry name" value="MetI-like"/>
    <property type="match status" value="1"/>
</dbReference>
<comment type="subcellular location">
    <subcellularLocation>
        <location evidence="1 7">Cell membrane</location>
        <topology evidence="1 7">Multi-pass membrane protein</topology>
    </subcellularLocation>
</comment>
<dbReference type="PROSITE" id="PS50928">
    <property type="entry name" value="ABC_TM1"/>
    <property type="match status" value="1"/>
</dbReference>
<evidence type="ECO:0000256" key="4">
    <source>
        <dbReference type="ARBA" id="ARBA00022692"/>
    </source>
</evidence>
<feature type="transmembrane region" description="Helical" evidence="7">
    <location>
        <begin position="19"/>
        <end position="39"/>
    </location>
</feature>
<dbReference type="GO" id="GO:0005886">
    <property type="term" value="C:plasma membrane"/>
    <property type="evidence" value="ECO:0007669"/>
    <property type="project" value="UniProtKB-SubCell"/>
</dbReference>
<evidence type="ECO:0000256" key="6">
    <source>
        <dbReference type="ARBA" id="ARBA00023136"/>
    </source>
</evidence>
<keyword evidence="3" id="KW-1003">Cell membrane</keyword>
<evidence type="ECO:0000313" key="9">
    <source>
        <dbReference type="EMBL" id="OBB78045.1"/>
    </source>
</evidence>
<dbReference type="CDD" id="cd06261">
    <property type="entry name" value="TM_PBP2"/>
    <property type="match status" value="1"/>
</dbReference>
<reference evidence="9 10" key="1">
    <citation type="submission" date="2016-06" db="EMBL/GenBank/DDBJ databases">
        <authorList>
            <person name="Kjaerup R.B."/>
            <person name="Dalgaard T.S."/>
            <person name="Juul-Madsen H.R."/>
        </authorList>
    </citation>
    <scope>NUCLEOTIDE SEQUENCE [LARGE SCALE GENOMIC DNA]</scope>
    <source>
        <strain evidence="9 10">852002-51834_SCH5396731</strain>
    </source>
</reference>
<protein>
    <submittedName>
        <fullName evidence="9">Phosphonate ABC transporter, permease protein PhnE</fullName>
    </submittedName>
</protein>
<evidence type="ECO:0000256" key="2">
    <source>
        <dbReference type="ARBA" id="ARBA00022448"/>
    </source>
</evidence>
<accession>A0A1A0V485</accession>
<evidence type="ECO:0000259" key="8">
    <source>
        <dbReference type="PROSITE" id="PS50928"/>
    </source>
</evidence>
<comment type="similarity">
    <text evidence="7">Belongs to the binding-protein-dependent transport system permease family.</text>
</comment>
<dbReference type="InterPro" id="IPR005769">
    <property type="entry name" value="PhnE/PtxC"/>
</dbReference>
<dbReference type="NCBIfam" id="TIGR01097">
    <property type="entry name" value="PhnE"/>
    <property type="match status" value="1"/>
</dbReference>
<keyword evidence="2 7" id="KW-0813">Transport</keyword>
<sequence length="265" mass="28091">MNADYAAIVRLEQRRRVRFILVVVAVAVVVLGCCAYVGLLDARRLGDGVPALFSLIGEMWPPDFSRAGSWVAPLLDTVAMSVAGTFIAIVLSFPLGLAAARNTTPHPVVYHVARTILNGLRAVPELIMGIVFVAAVGFGALPGVLALGLHSVGMVGKFYAEAIEQVSPAPVEAARAVGARPAQVIAHGFLPQVLPQLAGVSIYRWEYNFRASTVLGLVGAGGIGFQLMAALRVLEYRQVCAIMLVILGTVTIVDGLSGWMRSRFA</sequence>
<keyword evidence="6 7" id="KW-0472">Membrane</keyword>
<keyword evidence="4 7" id="KW-0812">Transmembrane</keyword>
<organism evidence="9 10">
    <name type="scientific">Mycobacterium colombiense</name>
    <dbReference type="NCBI Taxonomy" id="339268"/>
    <lineage>
        <taxon>Bacteria</taxon>
        <taxon>Bacillati</taxon>
        <taxon>Actinomycetota</taxon>
        <taxon>Actinomycetes</taxon>
        <taxon>Mycobacteriales</taxon>
        <taxon>Mycobacteriaceae</taxon>
        <taxon>Mycobacterium</taxon>
        <taxon>Mycobacterium avium complex (MAC)</taxon>
    </lineage>
</organism>
<feature type="domain" description="ABC transmembrane type-1" evidence="8">
    <location>
        <begin position="74"/>
        <end position="257"/>
    </location>
</feature>
<dbReference type="PANTHER" id="PTHR30043:SF1">
    <property type="entry name" value="ABC TRANSPORT SYSTEM PERMEASE PROTEIN P69"/>
    <property type="match status" value="1"/>
</dbReference>